<organism evidence="1 2">
    <name type="scientific">Martelella alba</name>
    <dbReference type="NCBI Taxonomy" id="2590451"/>
    <lineage>
        <taxon>Bacteria</taxon>
        <taxon>Pseudomonadati</taxon>
        <taxon>Pseudomonadota</taxon>
        <taxon>Alphaproteobacteria</taxon>
        <taxon>Hyphomicrobiales</taxon>
        <taxon>Aurantimonadaceae</taxon>
        <taxon>Martelella</taxon>
    </lineage>
</organism>
<proteinExistence type="predicted"/>
<evidence type="ECO:0000313" key="2">
    <source>
        <dbReference type="Proteomes" id="UP000318801"/>
    </source>
</evidence>
<dbReference type="EMBL" id="VHLG01000016">
    <property type="protein sequence ID" value="TPW27616.1"/>
    <property type="molecule type" value="Genomic_DNA"/>
</dbReference>
<feature type="non-terminal residue" evidence="1">
    <location>
        <position position="140"/>
    </location>
</feature>
<name>A0A506U2M5_9HYPH</name>
<reference evidence="1 2" key="1">
    <citation type="submission" date="2019-06" db="EMBL/GenBank/DDBJ databases">
        <authorList>
            <person name="Li M."/>
        </authorList>
    </citation>
    <scope>NUCLEOTIDE SEQUENCE [LARGE SCALE GENOMIC DNA]</scope>
    <source>
        <strain evidence="1 2">BGMRC2036</strain>
    </source>
</reference>
<accession>A0A506U2M5</accession>
<gene>
    <name evidence="1" type="ORF">FJU08_19430</name>
</gene>
<evidence type="ECO:0000313" key="1">
    <source>
        <dbReference type="EMBL" id="TPW27616.1"/>
    </source>
</evidence>
<dbReference type="Proteomes" id="UP000318801">
    <property type="component" value="Unassembled WGS sequence"/>
</dbReference>
<keyword evidence="2" id="KW-1185">Reference proteome</keyword>
<protein>
    <submittedName>
        <fullName evidence="1">Uncharacterized protein</fullName>
    </submittedName>
</protein>
<dbReference type="AlphaFoldDB" id="A0A506U2M5"/>
<comment type="caution">
    <text evidence="1">The sequence shown here is derived from an EMBL/GenBank/DDBJ whole genome shotgun (WGS) entry which is preliminary data.</text>
</comment>
<sequence>MRLKTASIEYRGQPKHYLGKQEQQNTPVKLLDPDIGQSRLNDEQLYREYRKVWGNCGLGFVMPRVWDVARAANLPDKSSSSRYQPDGLAARFWFRLRQPYQNCNVGSVTYPPEDCGGPHAYLERRDEAGGYDAWRDMNVM</sequence>